<evidence type="ECO:0000313" key="2">
    <source>
        <dbReference type="EMBL" id="KAG9243025.1"/>
    </source>
</evidence>
<protein>
    <submittedName>
        <fullName evidence="2">Uncharacterized protein</fullName>
    </submittedName>
</protein>
<keyword evidence="3" id="KW-1185">Reference proteome</keyword>
<dbReference type="EMBL" id="MU254012">
    <property type="protein sequence ID" value="KAG9243025.1"/>
    <property type="molecule type" value="Genomic_DNA"/>
</dbReference>
<reference evidence="2" key="1">
    <citation type="journal article" date="2021" name="IMA Fungus">
        <title>Genomic characterization of three marine fungi, including Emericellopsis atlantica sp. nov. with signatures of a generalist lifestyle and marine biomass degradation.</title>
        <authorList>
            <person name="Hagestad O.C."/>
            <person name="Hou L."/>
            <person name="Andersen J.H."/>
            <person name="Hansen E.H."/>
            <person name="Altermark B."/>
            <person name="Li C."/>
            <person name="Kuhnert E."/>
            <person name="Cox R.J."/>
            <person name="Crous P.W."/>
            <person name="Spatafora J.W."/>
            <person name="Lail K."/>
            <person name="Amirebrahimi M."/>
            <person name="Lipzen A."/>
            <person name="Pangilinan J."/>
            <person name="Andreopoulos W."/>
            <person name="Hayes R.D."/>
            <person name="Ng V."/>
            <person name="Grigoriev I.V."/>
            <person name="Jackson S.A."/>
            <person name="Sutton T.D.S."/>
            <person name="Dobson A.D.W."/>
            <person name="Rama T."/>
        </authorList>
    </citation>
    <scope>NUCLEOTIDE SEQUENCE</scope>
    <source>
        <strain evidence="2">TRa3180A</strain>
    </source>
</reference>
<dbReference type="AlphaFoldDB" id="A0A9P7Z0C4"/>
<sequence>MNAVDVFDQLSFYNPGLRRVKRGAHQAVEHWLLRVVLENTYTIAQMVLGEDHIRPAMRNQKAWRDRIIDGLLAAANREPIRGHQDPINPKRQIGQISTDVLDTPLSEHEKQKSNKKDF</sequence>
<evidence type="ECO:0000313" key="3">
    <source>
        <dbReference type="Proteomes" id="UP000887226"/>
    </source>
</evidence>
<accession>A0A9P7Z0C4</accession>
<name>A0A9P7Z0C4_9HELO</name>
<evidence type="ECO:0000256" key="1">
    <source>
        <dbReference type="SAM" id="MobiDB-lite"/>
    </source>
</evidence>
<gene>
    <name evidence="2" type="ORF">BJ878DRAFT_576918</name>
</gene>
<feature type="region of interest" description="Disordered" evidence="1">
    <location>
        <begin position="78"/>
        <end position="118"/>
    </location>
</feature>
<comment type="caution">
    <text evidence="2">The sequence shown here is derived from an EMBL/GenBank/DDBJ whole genome shotgun (WGS) entry which is preliminary data.</text>
</comment>
<dbReference type="OrthoDB" id="2431486at2759"/>
<feature type="compositionally biased region" description="Basic and acidic residues" evidence="1">
    <location>
        <begin position="105"/>
        <end position="118"/>
    </location>
</feature>
<dbReference type="Proteomes" id="UP000887226">
    <property type="component" value="Unassembled WGS sequence"/>
</dbReference>
<proteinExistence type="predicted"/>
<organism evidence="2 3">
    <name type="scientific">Calycina marina</name>
    <dbReference type="NCBI Taxonomy" id="1763456"/>
    <lineage>
        <taxon>Eukaryota</taxon>
        <taxon>Fungi</taxon>
        <taxon>Dikarya</taxon>
        <taxon>Ascomycota</taxon>
        <taxon>Pezizomycotina</taxon>
        <taxon>Leotiomycetes</taxon>
        <taxon>Helotiales</taxon>
        <taxon>Pezizellaceae</taxon>
        <taxon>Calycina</taxon>
    </lineage>
</organism>